<dbReference type="InterPro" id="IPR011990">
    <property type="entry name" value="TPR-like_helical_dom_sf"/>
</dbReference>
<keyword evidence="3" id="KW-1133">Transmembrane helix</keyword>
<feature type="repeat" description="PPR" evidence="2">
    <location>
        <begin position="501"/>
        <end position="535"/>
    </location>
</feature>
<feature type="transmembrane region" description="Helical" evidence="3">
    <location>
        <begin position="1158"/>
        <end position="1180"/>
    </location>
</feature>
<dbReference type="InterPro" id="IPR002885">
    <property type="entry name" value="PPR_rpt"/>
</dbReference>
<keyword evidence="3" id="KW-0472">Membrane</keyword>
<comment type="caution">
    <text evidence="4">The sequence shown here is derived from an EMBL/GenBank/DDBJ whole genome shotgun (WGS) entry which is preliminary data.</text>
</comment>
<dbReference type="InterPro" id="IPR050872">
    <property type="entry name" value="PPR_P_subfamily"/>
</dbReference>
<feature type="repeat" description="PPR" evidence="2">
    <location>
        <begin position="309"/>
        <end position="343"/>
    </location>
</feature>
<dbReference type="Proteomes" id="UP000198406">
    <property type="component" value="Unassembled WGS sequence"/>
</dbReference>
<dbReference type="OrthoDB" id="44725at2759"/>
<reference evidence="4 5" key="1">
    <citation type="journal article" date="2015" name="Plant Cell">
        <title>Oil accumulation by the oleaginous diatom Fistulifera solaris as revealed by the genome and transcriptome.</title>
        <authorList>
            <person name="Tanaka T."/>
            <person name="Maeda Y."/>
            <person name="Veluchamy A."/>
            <person name="Tanaka M."/>
            <person name="Abida H."/>
            <person name="Marechal E."/>
            <person name="Bowler C."/>
            <person name="Muto M."/>
            <person name="Sunaga Y."/>
            <person name="Tanaka M."/>
            <person name="Yoshino T."/>
            <person name="Taniguchi T."/>
            <person name="Fukuda Y."/>
            <person name="Nemoto M."/>
            <person name="Matsumoto M."/>
            <person name="Wong P.S."/>
            <person name="Aburatani S."/>
            <person name="Fujibuchi W."/>
        </authorList>
    </citation>
    <scope>NUCLEOTIDE SEQUENCE [LARGE SCALE GENOMIC DNA]</scope>
    <source>
        <strain evidence="4 5">JPCC DA0580</strain>
    </source>
</reference>
<evidence type="ECO:0000256" key="1">
    <source>
        <dbReference type="ARBA" id="ARBA00007626"/>
    </source>
</evidence>
<feature type="transmembrane region" description="Helical" evidence="3">
    <location>
        <begin position="1055"/>
        <end position="1073"/>
    </location>
</feature>
<proteinExistence type="inferred from homology"/>
<accession>A0A1Z5KP27</accession>
<protein>
    <recommendedName>
        <fullName evidence="6">Pentacotripeptide-repeat region of PRORP domain-containing protein</fullName>
    </recommendedName>
</protein>
<feature type="transmembrane region" description="Helical" evidence="3">
    <location>
        <begin position="940"/>
        <end position="959"/>
    </location>
</feature>
<dbReference type="SUPFAM" id="SSF103481">
    <property type="entry name" value="Multidrug resistance efflux transporter EmrE"/>
    <property type="match status" value="1"/>
</dbReference>
<dbReference type="Gene3D" id="1.25.40.10">
    <property type="entry name" value="Tetratricopeptide repeat domain"/>
    <property type="match status" value="4"/>
</dbReference>
<evidence type="ECO:0000313" key="5">
    <source>
        <dbReference type="Proteomes" id="UP000198406"/>
    </source>
</evidence>
<comment type="similarity">
    <text evidence="1">Belongs to the PPR family. P subfamily.</text>
</comment>
<feature type="repeat" description="PPR" evidence="2">
    <location>
        <begin position="391"/>
        <end position="421"/>
    </location>
</feature>
<evidence type="ECO:0000256" key="2">
    <source>
        <dbReference type="PROSITE-ProRule" id="PRU00708"/>
    </source>
</evidence>
<dbReference type="Pfam" id="PF13041">
    <property type="entry name" value="PPR_2"/>
    <property type="match status" value="1"/>
</dbReference>
<feature type="transmembrane region" description="Helical" evidence="3">
    <location>
        <begin position="1224"/>
        <end position="1243"/>
    </location>
</feature>
<dbReference type="NCBIfam" id="TIGR00756">
    <property type="entry name" value="PPR"/>
    <property type="match status" value="4"/>
</dbReference>
<feature type="transmembrane region" description="Helical" evidence="3">
    <location>
        <begin position="1119"/>
        <end position="1138"/>
    </location>
</feature>
<dbReference type="EMBL" id="BDSP01000259">
    <property type="protein sequence ID" value="GAX27688.1"/>
    <property type="molecule type" value="Genomic_DNA"/>
</dbReference>
<dbReference type="PANTHER" id="PTHR46128:SF329">
    <property type="entry name" value="MITOCHONDRIAL GROUP I INTRON SPLICING FACTOR DMR1"/>
    <property type="match status" value="1"/>
</dbReference>
<feature type="transmembrane region" description="Helical" evidence="3">
    <location>
        <begin position="1023"/>
        <end position="1043"/>
    </location>
</feature>
<feature type="repeat" description="PPR" evidence="2">
    <location>
        <begin position="692"/>
        <end position="727"/>
    </location>
</feature>
<evidence type="ECO:0008006" key="6">
    <source>
        <dbReference type="Google" id="ProtNLM"/>
    </source>
</evidence>
<keyword evidence="3" id="KW-0812">Transmembrane</keyword>
<dbReference type="PROSITE" id="PS51375">
    <property type="entry name" value="PPR"/>
    <property type="match status" value="5"/>
</dbReference>
<evidence type="ECO:0000256" key="3">
    <source>
        <dbReference type="SAM" id="Phobius"/>
    </source>
</evidence>
<feature type="transmembrane region" description="Helical" evidence="3">
    <location>
        <begin position="1201"/>
        <end position="1218"/>
    </location>
</feature>
<dbReference type="PANTHER" id="PTHR46128">
    <property type="entry name" value="MITOCHONDRIAL GROUP I INTRON SPLICING FACTOR CCM1"/>
    <property type="match status" value="1"/>
</dbReference>
<feature type="transmembrane region" description="Helical" evidence="3">
    <location>
        <begin position="971"/>
        <end position="988"/>
    </location>
</feature>
<dbReference type="InParanoid" id="A0A1Z5KP27"/>
<organism evidence="4 5">
    <name type="scientific">Fistulifera solaris</name>
    <name type="common">Oleaginous diatom</name>
    <dbReference type="NCBI Taxonomy" id="1519565"/>
    <lineage>
        <taxon>Eukaryota</taxon>
        <taxon>Sar</taxon>
        <taxon>Stramenopiles</taxon>
        <taxon>Ochrophyta</taxon>
        <taxon>Bacillariophyta</taxon>
        <taxon>Bacillariophyceae</taxon>
        <taxon>Bacillariophycidae</taxon>
        <taxon>Naviculales</taxon>
        <taxon>Naviculaceae</taxon>
        <taxon>Fistulifera</taxon>
    </lineage>
</organism>
<gene>
    <name evidence="4" type="ORF">FisN_13Hh217</name>
</gene>
<sequence>MNERNTSKALKAATYIRPRTDKRFSMATGLKRSRLLQSVVMVYLLASVQLTPGNSLMKAEIFRKSPKFIFIDYTSSQINNRHTKRGVSKTITTAEEAFQDPPFVSANFSRIQKLGTRLTGQLQQQNVLEAYPTLQEMMRFFDQIQIRDNERIAISEYVDAAIQTFARKAFYTGGSDGTLQDKNTQRRIVLGSKAIYLQLQSTALVPPYNAVPESTLLAALRAITQLSEAQMNSGDGNGEELRSLDLSFRILQRLLTGVGVRRHTSSRSLALSEKDFNMVLNAFSNAGKMDMAHRIVALQERTPTAPQLSKVTYSILLKGYGRIGDVNHIDWLVRSAEKNGIVPDTILLNSLIDAYINCNALDKARVIFEQMKPDTTVQPSVFVAYPSPRANLRTYNIMMKGLANIGDTDSALQLAAKMKQQRKWDSVTTNTLVHAAVVAKNLDMAEDILMERTFKTNDKDYPQHPNVEAYTELLDAYGKDGQLDKAARLFECMKERSVQPNEFTYTCFIAALARHGRIDQAKRTLALMISSGLRPTSITCSAFISAIIASSEASEDPDDLDLKVDQGCSILRTLMKSGIRPNTATIATLVEAMGRCQPPRVSEALVLVDKLENDKIIPVASPKVTTAVIRACGSTGDIGAALDALRRLEKPDLVALNAFLAVSCKCICESTALQVFDFHFHQKRSIYRIAPDVITYSTLISSLMKSKKTLPKATKLYLEMREQEKILPDKTLIDIILKAMLRHAPSGSLSQNEAVFITRVLQDAELLTWDTDQLGRRKRAVQNVFADLLRDNRIKGLDRTVSSIDEDDLFQRKGWNKVDSGFSLWGRARSNAKSPVEAKKDTPVDTFLSKHGWNDVDSGFRIFFPFSRLYRLPHSETRYGTESRVANAADVDVYVFLKPYENTQNRTKIQSLLCTKDSRRLRLDSALRLRRKMSFMSSSNAHFSAFLYLLSGVCQPLIMTVCKQAGLADPVAQFYMFFYYLGPALVVLTIGSEPIPAKMAVLKACGIAFFDIIAQALNYTGAGLAGSTVFAVIYSSVTIWVAVCSRFILGRTLNWMQWLAVWIVFGGLALTTLHSAQMGGDVKTGAFLVVLGSAMHAGSYVFSEAIMTHDKDQLSVRQNTAIQSFLAAAALGVWQLIYTFPRWQQVLIEPMKEAGTTWWTATIIMSGFGFANLVHSLAFYHTLKHYPGGATSAGVMKGLQAVIVFVFTHILFCGRVGGEEMCFTLQKSLALVTVVTGVVLFAIETEKVTKTSGYDRIETDENRIISGSNRMNVNDGDISGLMVV</sequence>
<feature type="transmembrane region" description="Helical" evidence="3">
    <location>
        <begin position="1085"/>
        <end position="1107"/>
    </location>
</feature>
<feature type="repeat" description="PPR" evidence="2">
    <location>
        <begin position="466"/>
        <end position="500"/>
    </location>
</feature>
<keyword evidence="5" id="KW-1185">Reference proteome</keyword>
<dbReference type="InterPro" id="IPR037185">
    <property type="entry name" value="EmrE-like"/>
</dbReference>
<name>A0A1Z5KP27_FISSO</name>
<dbReference type="Pfam" id="PF01535">
    <property type="entry name" value="PPR"/>
    <property type="match status" value="3"/>
</dbReference>
<evidence type="ECO:0000313" key="4">
    <source>
        <dbReference type="EMBL" id="GAX27688.1"/>
    </source>
</evidence>